<evidence type="ECO:0000256" key="2">
    <source>
        <dbReference type="ARBA" id="ARBA00010427"/>
    </source>
</evidence>
<dbReference type="GO" id="GO:0032968">
    <property type="term" value="P:positive regulation of transcription elongation by RNA polymerase II"/>
    <property type="evidence" value="ECO:0007669"/>
    <property type="project" value="TreeGrafter"/>
</dbReference>
<keyword evidence="3" id="KW-0804">Transcription</keyword>
<dbReference type="AlphaFoldDB" id="A0A163KI42"/>
<organism evidence="8">
    <name type="scientific">Absidia glauca</name>
    <name type="common">Pin mould</name>
    <dbReference type="NCBI Taxonomy" id="4829"/>
    <lineage>
        <taxon>Eukaryota</taxon>
        <taxon>Fungi</taxon>
        <taxon>Fungi incertae sedis</taxon>
        <taxon>Mucoromycota</taxon>
        <taxon>Mucoromycotina</taxon>
        <taxon>Mucoromycetes</taxon>
        <taxon>Mucorales</taxon>
        <taxon>Cunninghamellaceae</taxon>
        <taxon>Absidia</taxon>
    </lineage>
</organism>
<dbReference type="Pfam" id="PF05179">
    <property type="entry name" value="CDC73_C"/>
    <property type="match status" value="1"/>
</dbReference>
<evidence type="ECO:0000256" key="1">
    <source>
        <dbReference type="ARBA" id="ARBA00004123"/>
    </source>
</evidence>
<dbReference type="Pfam" id="PF16050">
    <property type="entry name" value="CDC73_N"/>
    <property type="match status" value="1"/>
</dbReference>
<dbReference type="PANTHER" id="PTHR12466:SF8">
    <property type="entry name" value="PARAFIBROMIN"/>
    <property type="match status" value="1"/>
</dbReference>
<reference evidence="8" key="1">
    <citation type="submission" date="2016-04" db="EMBL/GenBank/DDBJ databases">
        <authorList>
            <person name="Evans L.H."/>
            <person name="Alamgir A."/>
            <person name="Owens N."/>
            <person name="Weber N.D."/>
            <person name="Virtaneva K."/>
            <person name="Barbian K."/>
            <person name="Babar A."/>
            <person name="Rosenke K."/>
        </authorList>
    </citation>
    <scope>NUCLEOTIDE SEQUENCE [LARGE SCALE GENOMIC DNA]</scope>
    <source>
        <strain evidence="8">CBS 101.48</strain>
    </source>
</reference>
<dbReference type="GO" id="GO:0006368">
    <property type="term" value="P:transcription elongation by RNA polymerase II"/>
    <property type="evidence" value="ECO:0007669"/>
    <property type="project" value="InterPro"/>
</dbReference>
<dbReference type="OMA" id="FRPDYWN"/>
<evidence type="ECO:0000256" key="5">
    <source>
        <dbReference type="SAM" id="MobiDB-lite"/>
    </source>
</evidence>
<dbReference type="STRING" id="4829.A0A163KI42"/>
<dbReference type="FunCoup" id="A0A163KI42">
    <property type="interactions" value="98"/>
</dbReference>
<evidence type="ECO:0000313" key="8">
    <source>
        <dbReference type="EMBL" id="SAM08215.1"/>
    </source>
</evidence>
<dbReference type="InterPro" id="IPR007852">
    <property type="entry name" value="Cdc73/Parafibromin"/>
</dbReference>
<evidence type="ECO:0008006" key="10">
    <source>
        <dbReference type="Google" id="ProtNLM"/>
    </source>
</evidence>
<dbReference type="GO" id="GO:0016593">
    <property type="term" value="C:Cdc73/Paf1 complex"/>
    <property type="evidence" value="ECO:0007669"/>
    <property type="project" value="InterPro"/>
</dbReference>
<feature type="compositionally biased region" description="Polar residues" evidence="5">
    <location>
        <begin position="196"/>
        <end position="213"/>
    </location>
</feature>
<evidence type="ECO:0000259" key="6">
    <source>
        <dbReference type="Pfam" id="PF05179"/>
    </source>
</evidence>
<feature type="region of interest" description="Disordered" evidence="5">
    <location>
        <begin position="196"/>
        <end position="220"/>
    </location>
</feature>
<evidence type="ECO:0000256" key="4">
    <source>
        <dbReference type="ARBA" id="ARBA00023242"/>
    </source>
</evidence>
<protein>
    <recommendedName>
        <fullName evidence="10">Cell division control protein 73 C-terminal domain-containing protein</fullName>
    </recommendedName>
</protein>
<proteinExistence type="inferred from homology"/>
<dbReference type="InParanoid" id="A0A163KI42"/>
<feature type="domain" description="Cell division control protein 73 C-terminal" evidence="6">
    <location>
        <begin position="255"/>
        <end position="332"/>
    </location>
</feature>
<dbReference type="GO" id="GO:0000993">
    <property type="term" value="F:RNA polymerase II complex binding"/>
    <property type="evidence" value="ECO:0007669"/>
    <property type="project" value="TreeGrafter"/>
</dbReference>
<dbReference type="InterPro" id="IPR038103">
    <property type="entry name" value="CDC73_C_sf"/>
</dbReference>
<sequence length="342" mass="38988">MPSTTSPSSAVTLLREATIHQHPIHYLDDQNQPVQTMSACTRLQFFPVQTILPRQTDTHIKKSAQDSNYTLDTLVFLVQHAALENSAYFKECREQHVDHVSIVDKRKIMDYLTGKLDTLPATVTDKRTKRGEESTSTTMAAKKQKIIPTAQKSDPVSTQTVKRILARERELETRSSILQGTKSFDKLGEMAKASLYPSTKTQHRSTQPVTTRGPSEKKVPKLSMEDKIPIVIVPAAPTAKLNLYNIKDFLQNEKDRVCCVLASGQQWQFKGWKWEKPLDVFSNVKGFYPKWSSDKVTGSAAEWAVTYMNIHRDRRYMDKAAVVDFWQKLDAFNAKQKSFLNY</sequence>
<feature type="region of interest" description="Disordered" evidence="5">
    <location>
        <begin position="125"/>
        <end position="153"/>
    </location>
</feature>
<dbReference type="EMBL" id="LT554889">
    <property type="protein sequence ID" value="SAM08215.1"/>
    <property type="molecule type" value="Genomic_DNA"/>
</dbReference>
<dbReference type="Proteomes" id="UP000078561">
    <property type="component" value="Unassembled WGS sequence"/>
</dbReference>
<keyword evidence="4" id="KW-0539">Nucleus</keyword>
<feature type="domain" description="Paf1 complex subunit Cdc73 N-terminal" evidence="7">
    <location>
        <begin position="61"/>
        <end position="145"/>
    </location>
</feature>
<gene>
    <name evidence="8" type="primary">ABSGL_13877.1 scaffold 14340</name>
</gene>
<dbReference type="InterPro" id="IPR031336">
    <property type="entry name" value="CDC73_C"/>
</dbReference>
<dbReference type="OrthoDB" id="2186602at2759"/>
<dbReference type="InterPro" id="IPR032041">
    <property type="entry name" value="Cdc73_N"/>
</dbReference>
<accession>A0A163KI42</accession>
<evidence type="ECO:0000256" key="3">
    <source>
        <dbReference type="ARBA" id="ARBA00023163"/>
    </source>
</evidence>
<dbReference type="Gene3D" id="3.40.50.11990">
    <property type="entry name" value="RNA polymerase II accessory factor, Cdc73 C-terminal domain"/>
    <property type="match status" value="1"/>
</dbReference>
<comment type="subcellular location">
    <subcellularLocation>
        <location evidence="1">Nucleus</location>
    </subcellularLocation>
</comment>
<evidence type="ECO:0000313" key="9">
    <source>
        <dbReference type="Proteomes" id="UP000078561"/>
    </source>
</evidence>
<evidence type="ECO:0000259" key="7">
    <source>
        <dbReference type="Pfam" id="PF16050"/>
    </source>
</evidence>
<name>A0A163KI42_ABSGL</name>
<dbReference type="PANTHER" id="PTHR12466">
    <property type="entry name" value="CDC73 DOMAIN PROTEIN"/>
    <property type="match status" value="1"/>
</dbReference>
<keyword evidence="9" id="KW-1185">Reference proteome</keyword>
<comment type="similarity">
    <text evidence="2">Belongs to the CDC73 family.</text>
</comment>